<protein>
    <submittedName>
        <fullName evidence="2">Uncharacterized protein</fullName>
    </submittedName>
</protein>
<feature type="region of interest" description="Disordered" evidence="1">
    <location>
        <begin position="104"/>
        <end position="251"/>
    </location>
</feature>
<dbReference type="AlphaFoldDB" id="A0A422QBT7"/>
<evidence type="ECO:0000313" key="3">
    <source>
        <dbReference type="Proteomes" id="UP000284403"/>
    </source>
</evidence>
<reference evidence="2 3" key="1">
    <citation type="journal article" date="2018" name="BMC Genomics">
        <title>Genomic comparison of Trypanosoma conorhini and Trypanosoma rangeli to Trypanosoma cruzi strains of high and low virulence.</title>
        <authorList>
            <person name="Bradwell K.R."/>
            <person name="Koparde V.N."/>
            <person name="Matveyev A.V."/>
            <person name="Serrano M.G."/>
            <person name="Alves J.M."/>
            <person name="Parikh H."/>
            <person name="Huang B."/>
            <person name="Lee V."/>
            <person name="Espinosa-Alvarez O."/>
            <person name="Ortiz P.A."/>
            <person name="Costa-Martins A.G."/>
            <person name="Teixeira M.M."/>
            <person name="Buck G.A."/>
        </authorList>
    </citation>
    <scope>NUCLEOTIDE SEQUENCE [LARGE SCALE GENOMIC DNA]</scope>
    <source>
        <strain evidence="2 3">025E</strain>
    </source>
</reference>
<dbReference type="Proteomes" id="UP000284403">
    <property type="component" value="Unassembled WGS sequence"/>
</dbReference>
<evidence type="ECO:0000313" key="2">
    <source>
        <dbReference type="EMBL" id="RNF27441.1"/>
    </source>
</evidence>
<feature type="compositionally biased region" description="Polar residues" evidence="1">
    <location>
        <begin position="832"/>
        <end position="842"/>
    </location>
</feature>
<feature type="region of interest" description="Disordered" evidence="1">
    <location>
        <begin position="781"/>
        <end position="842"/>
    </location>
</feature>
<feature type="compositionally biased region" description="Acidic residues" evidence="1">
    <location>
        <begin position="184"/>
        <end position="195"/>
    </location>
</feature>
<feature type="compositionally biased region" description="Basic and acidic residues" evidence="1">
    <location>
        <begin position="147"/>
        <end position="158"/>
    </location>
</feature>
<dbReference type="CDD" id="cd05162">
    <property type="entry name" value="PWWP"/>
    <property type="match status" value="1"/>
</dbReference>
<feature type="compositionally biased region" description="Polar residues" evidence="1">
    <location>
        <begin position="616"/>
        <end position="625"/>
    </location>
</feature>
<dbReference type="RefSeq" id="XP_029232647.1">
    <property type="nucleotide sequence ID" value="XM_029367247.1"/>
</dbReference>
<feature type="compositionally biased region" description="Basic and acidic residues" evidence="1">
    <location>
        <begin position="788"/>
        <end position="797"/>
    </location>
</feature>
<feature type="region of interest" description="Disordered" evidence="1">
    <location>
        <begin position="616"/>
        <end position="689"/>
    </location>
</feature>
<dbReference type="OrthoDB" id="273611at2759"/>
<comment type="caution">
    <text evidence="2">The sequence shown here is derived from an EMBL/GenBank/DDBJ whole genome shotgun (WGS) entry which is preliminary data.</text>
</comment>
<sequence>MASATESLRWVKYDGVYYASLVVPDDDAPMPVESGHVFVYFLGSESGAVVPIADTSPYDPHDTSRTSHPAAAAGVLVAQQIIAGAEAAAHEDAAAEYAEAMVKDGPRKKGKSGGTKQSHKEAPLAVSRRAEEQEEEDTLLGATLTVDDTKRNRRRQADTEDEEEENALLQLHSRSGGKKTRLEEQEEEEEEEVEDSVPGNSAENKEEEEQRSRWKDMAEDLNITTPLRASGGRGSHGRTSNKRQSETYPASLDSGSVVGPFLTEIRHHYRLALAEAVDSGRIVNMQELELVRLVESQLLRWRGEVAYVQHLLQDAATEYHAVAAGPAGDAHGTDATVLEEEAASLRSRLESLQSSFDLEEVIKKHLHLRDKPPERRERRRAGTFAAGNVSTFTDASLAFVLDVHASTAVPRELTHQLAHRYREQRLRREKLLASQHGLGKTGFTAPVARVMEKWRQSREAMVLDPRRESQPVSRRYSESLARVERHALKCLSAAKGPASQLASLYRTQQEQRQQQPQRISKNIYNFHDFHEEEQQMTSMYQASSSHPYMSGVGMPNDADDADDAAQDTFQAPLISPLRTSFDPRATFALDIGEIKQGNTLAEQLAMQSMQYSHSIHLPSQESVWESSEAYESGRRRRGGRSTSRAGSTSRASSRASSVVRDYADDAVSKTNTNAMTTNNNNNAVRTGNERRWRNDWRASAKRAILEQLTLYLRGIRGKPSLLNKDQFQLIAKKLLERAVRSESERTGLSMSLQANNANAPFTKDIEARLRKSVDNYVMRHFLNARTPEPQKRSRGGDARTTSLDQWAASVRETTQRQEDDDETRSLMGAYPHSNNSPVYDEW</sequence>
<feature type="compositionally biased region" description="Low complexity" evidence="1">
    <location>
        <begin position="670"/>
        <end position="683"/>
    </location>
</feature>
<organism evidence="2 3">
    <name type="scientific">Trypanosoma conorhini</name>
    <dbReference type="NCBI Taxonomy" id="83891"/>
    <lineage>
        <taxon>Eukaryota</taxon>
        <taxon>Discoba</taxon>
        <taxon>Euglenozoa</taxon>
        <taxon>Kinetoplastea</taxon>
        <taxon>Metakinetoplastina</taxon>
        <taxon>Trypanosomatida</taxon>
        <taxon>Trypanosomatidae</taxon>
        <taxon>Trypanosoma</taxon>
    </lineage>
</organism>
<proteinExistence type="predicted"/>
<keyword evidence="3" id="KW-1185">Reference proteome</keyword>
<feature type="compositionally biased region" description="Low complexity" evidence="1">
    <location>
        <begin position="640"/>
        <end position="660"/>
    </location>
</feature>
<name>A0A422QBT7_9TRYP</name>
<accession>A0A422QBT7</accession>
<feature type="compositionally biased region" description="Basic and acidic residues" evidence="1">
    <location>
        <begin position="208"/>
        <end position="218"/>
    </location>
</feature>
<dbReference type="EMBL" id="MKKU01000006">
    <property type="protein sequence ID" value="RNF27441.1"/>
    <property type="molecule type" value="Genomic_DNA"/>
</dbReference>
<evidence type="ECO:0000256" key="1">
    <source>
        <dbReference type="SAM" id="MobiDB-lite"/>
    </source>
</evidence>
<gene>
    <name evidence="2" type="ORF">Tco025E_00303</name>
</gene>
<dbReference type="GeneID" id="40313914"/>